<feature type="transmembrane region" description="Helical" evidence="1">
    <location>
        <begin position="20"/>
        <end position="44"/>
    </location>
</feature>
<name>A0AAU2VTV9_9ACTN</name>
<feature type="transmembrane region" description="Helical" evidence="1">
    <location>
        <begin position="86"/>
        <end position="110"/>
    </location>
</feature>
<keyword evidence="1" id="KW-0812">Transmembrane</keyword>
<gene>
    <name evidence="2" type="ORF">OG398_23785</name>
</gene>
<feature type="transmembrane region" description="Helical" evidence="1">
    <location>
        <begin position="56"/>
        <end position="74"/>
    </location>
</feature>
<dbReference type="EMBL" id="CP108313">
    <property type="protein sequence ID" value="WTW71069.1"/>
    <property type="molecule type" value="Genomic_DNA"/>
</dbReference>
<reference evidence="2" key="1">
    <citation type="submission" date="2022-10" db="EMBL/GenBank/DDBJ databases">
        <title>The complete genomes of actinobacterial strains from the NBC collection.</title>
        <authorList>
            <person name="Joergensen T.S."/>
            <person name="Alvarez Arevalo M."/>
            <person name="Sterndorff E.B."/>
            <person name="Faurdal D."/>
            <person name="Vuksanovic O."/>
            <person name="Mourched A.-S."/>
            <person name="Charusanti P."/>
            <person name="Shaw S."/>
            <person name="Blin K."/>
            <person name="Weber T."/>
        </authorList>
    </citation>
    <scope>NUCLEOTIDE SEQUENCE</scope>
    <source>
        <strain evidence="2">NBC_00008</strain>
    </source>
</reference>
<protein>
    <submittedName>
        <fullName evidence="2">Uncharacterized protein</fullName>
    </submittedName>
</protein>
<proteinExistence type="predicted"/>
<evidence type="ECO:0000256" key="1">
    <source>
        <dbReference type="SAM" id="Phobius"/>
    </source>
</evidence>
<evidence type="ECO:0000313" key="2">
    <source>
        <dbReference type="EMBL" id="WTW71069.1"/>
    </source>
</evidence>
<accession>A0AAU2VTV9</accession>
<keyword evidence="1" id="KW-0472">Membrane</keyword>
<sequence length="128" mass="13595">MAGFLEGAGAHCLDLIRGGVHFYAFFAPVPLQVFFVGLVVLDPLTVVLVGLVRPEGVRLASAVVVLDVLANWFVNWPQVHEDPAVLLYPVGLLPITLFGLFVVGSSIPLLRVMARARPRGAPVGEVGG</sequence>
<organism evidence="2">
    <name type="scientific">Streptomyces sp. NBC_00008</name>
    <dbReference type="NCBI Taxonomy" id="2903610"/>
    <lineage>
        <taxon>Bacteria</taxon>
        <taxon>Bacillati</taxon>
        <taxon>Actinomycetota</taxon>
        <taxon>Actinomycetes</taxon>
        <taxon>Kitasatosporales</taxon>
        <taxon>Streptomycetaceae</taxon>
        <taxon>Streptomyces</taxon>
    </lineage>
</organism>
<keyword evidence="1" id="KW-1133">Transmembrane helix</keyword>
<dbReference type="AlphaFoldDB" id="A0AAU2VTV9"/>